<dbReference type="SMR" id="A0A1S3BCE9"/>
<dbReference type="PANTHER" id="PTHR43511">
    <property type="match status" value="1"/>
</dbReference>
<dbReference type="Gene3D" id="3.40.50.10490">
    <property type="entry name" value="Glucose-6-phosphate isomerase like protein, domain 1"/>
    <property type="match status" value="1"/>
</dbReference>
<evidence type="ECO:0000256" key="4">
    <source>
        <dbReference type="ARBA" id="ARBA00022679"/>
    </source>
</evidence>
<dbReference type="GO" id="GO:0006412">
    <property type="term" value="P:translation"/>
    <property type="evidence" value="ECO:0007669"/>
    <property type="project" value="InterPro"/>
</dbReference>
<dbReference type="GeneID" id="103488391"/>
<dbReference type="EnsemblPlants" id="MELO3C011346.2.1">
    <property type="protein sequence ID" value="MELO3C011346.2.1"/>
    <property type="gene ID" value="MELO3C011346.2"/>
</dbReference>
<dbReference type="AlphaFoldDB" id="A0A1S3BCE9"/>
<dbReference type="InterPro" id="IPR029044">
    <property type="entry name" value="Nucleotide-diphossugar_trans"/>
</dbReference>
<dbReference type="Gene3D" id="3.90.550.10">
    <property type="entry name" value="Spore Coat Polysaccharide Biosynthesis Protein SpsA, Chain A"/>
    <property type="match status" value="1"/>
</dbReference>
<dbReference type="GO" id="GO:0003735">
    <property type="term" value="F:structural constituent of ribosome"/>
    <property type="evidence" value="ECO:0007669"/>
    <property type="project" value="InterPro"/>
</dbReference>
<evidence type="ECO:0000256" key="5">
    <source>
        <dbReference type="ARBA" id="ARBA00022695"/>
    </source>
</evidence>
<gene>
    <name evidence="9" type="primary">LOC103488391</name>
    <name evidence="7" type="synonym">103488391</name>
</gene>
<dbReference type="GO" id="GO:0003983">
    <property type="term" value="F:UTP:glucose-1-phosphate uridylyltransferase activity"/>
    <property type="evidence" value="ECO:0007669"/>
    <property type="project" value="UniProtKB-EC"/>
</dbReference>
<keyword evidence="5" id="KW-0548">Nucleotidyltransferase</keyword>
<dbReference type="EC" id="2.7.7.9" evidence="3"/>
<dbReference type="GO" id="GO:0006011">
    <property type="term" value="P:UDP-alpha-D-glucose metabolic process"/>
    <property type="evidence" value="ECO:0007669"/>
    <property type="project" value="InterPro"/>
</dbReference>
<dbReference type="InterPro" id="IPR001865">
    <property type="entry name" value="Ribosomal_uS2"/>
</dbReference>
<accession>A0A1S3BCE9</accession>
<keyword evidence="8" id="KW-1185">Reference proteome</keyword>
<evidence type="ECO:0000256" key="3">
    <source>
        <dbReference type="ARBA" id="ARBA00012415"/>
    </source>
</evidence>
<dbReference type="OrthoDB" id="932129at2759"/>
<dbReference type="Proteomes" id="UP001652600">
    <property type="component" value="Chromosome 3"/>
</dbReference>
<name>A0A1S3BCE9_CUCME</name>
<dbReference type="eggNOG" id="KOG0832">
    <property type="taxonomic scope" value="Eukaryota"/>
</dbReference>
<dbReference type="FunFam" id="2.160.10.10:FF:000001">
    <property type="entry name" value="UTP--glucose-1-phosphate uridylyltransferase"/>
    <property type="match status" value="1"/>
</dbReference>
<evidence type="ECO:0000313" key="9">
    <source>
        <dbReference type="RefSeq" id="XP_008445324.1"/>
    </source>
</evidence>
<dbReference type="Gramene" id="MELO3C011346.2.1">
    <property type="protein sequence ID" value="MELO3C011346.2.1"/>
    <property type="gene ID" value="MELO3C011346.2"/>
</dbReference>
<organism evidence="8 9">
    <name type="scientific">Cucumis melo</name>
    <name type="common">Muskmelon</name>
    <dbReference type="NCBI Taxonomy" id="3656"/>
    <lineage>
        <taxon>Eukaryota</taxon>
        <taxon>Viridiplantae</taxon>
        <taxon>Streptophyta</taxon>
        <taxon>Embryophyta</taxon>
        <taxon>Tracheophyta</taxon>
        <taxon>Spermatophyta</taxon>
        <taxon>Magnoliopsida</taxon>
        <taxon>eudicotyledons</taxon>
        <taxon>Gunneridae</taxon>
        <taxon>Pentapetalae</taxon>
        <taxon>rosids</taxon>
        <taxon>fabids</taxon>
        <taxon>Cucurbitales</taxon>
        <taxon>Cucurbitaceae</taxon>
        <taxon>Benincaseae</taxon>
        <taxon>Cucumis</taxon>
    </lineage>
</organism>
<dbReference type="SUPFAM" id="SSF53448">
    <property type="entry name" value="Nucleotide-diphospho-sugar transferases"/>
    <property type="match status" value="1"/>
</dbReference>
<comment type="similarity">
    <text evidence="2">Belongs to the UDPGP type 1 family.</text>
</comment>
<dbReference type="Gene3D" id="2.160.10.10">
    <property type="entry name" value="Hexapeptide repeat proteins"/>
    <property type="match status" value="1"/>
</dbReference>
<dbReference type="InterPro" id="IPR002618">
    <property type="entry name" value="UDPGP_fam"/>
</dbReference>
<proteinExistence type="inferred from homology"/>
<evidence type="ECO:0000256" key="1">
    <source>
        <dbReference type="ARBA" id="ARBA00006242"/>
    </source>
</evidence>
<dbReference type="GO" id="GO:0005840">
    <property type="term" value="C:ribosome"/>
    <property type="evidence" value="ECO:0007669"/>
    <property type="project" value="InterPro"/>
</dbReference>
<dbReference type="RefSeq" id="XP_008445324.1">
    <property type="nucleotide sequence ID" value="XM_008447102.2"/>
</dbReference>
<dbReference type="InterPro" id="IPR023591">
    <property type="entry name" value="Ribosomal_uS2_flav_dom_sf"/>
</dbReference>
<reference evidence="9" key="2">
    <citation type="submission" date="2025-04" db="UniProtKB">
        <authorList>
            <consortium name="RefSeq"/>
        </authorList>
    </citation>
    <scope>IDENTIFICATION</scope>
</reference>
<keyword evidence="4" id="KW-0808">Transferase</keyword>
<evidence type="ECO:0000313" key="7">
    <source>
        <dbReference type="EnsemblPlants" id="MELO3C011346.2.1"/>
    </source>
</evidence>
<evidence type="ECO:0000256" key="2">
    <source>
        <dbReference type="ARBA" id="ARBA00010401"/>
    </source>
</evidence>
<reference evidence="7" key="1">
    <citation type="submission" date="2023-03" db="UniProtKB">
        <authorList>
            <consortium name="EnsemblPlants"/>
        </authorList>
    </citation>
    <scope>IDENTIFICATION</scope>
</reference>
<dbReference type="SUPFAM" id="SSF52313">
    <property type="entry name" value="Ribosomal protein S2"/>
    <property type="match status" value="1"/>
</dbReference>
<protein>
    <recommendedName>
        <fullName evidence="3">UTP--glucose-1-phosphate uridylyltransferase</fullName>
        <ecNumber evidence="3">2.7.7.9</ecNumber>
    </recommendedName>
</protein>
<dbReference type="Pfam" id="PF01704">
    <property type="entry name" value="UDPGP"/>
    <property type="match status" value="1"/>
</dbReference>
<dbReference type="Pfam" id="PF00318">
    <property type="entry name" value="Ribosomal_S2"/>
    <property type="match status" value="2"/>
</dbReference>
<evidence type="ECO:0000256" key="6">
    <source>
        <dbReference type="ARBA" id="ARBA00048128"/>
    </source>
</evidence>
<dbReference type="eggNOG" id="KOG2638">
    <property type="taxonomic scope" value="Eukaryota"/>
</dbReference>
<dbReference type="KEGG" id="cmo:103488391"/>
<evidence type="ECO:0000313" key="8">
    <source>
        <dbReference type="Proteomes" id="UP001652600"/>
    </source>
</evidence>
<dbReference type="InParanoid" id="A0A1S3BCE9"/>
<comment type="similarity">
    <text evidence="1">Belongs to the universal ribosomal protein uS2 family.</text>
</comment>
<dbReference type="InterPro" id="IPR016267">
    <property type="entry name" value="UDPGP_trans"/>
</dbReference>
<comment type="catalytic activity">
    <reaction evidence="6">
        <text>alpha-D-glucose 1-phosphate + UTP + H(+) = UDP-alpha-D-glucose + diphosphate</text>
        <dbReference type="Rhea" id="RHEA:19889"/>
        <dbReference type="ChEBI" id="CHEBI:15378"/>
        <dbReference type="ChEBI" id="CHEBI:33019"/>
        <dbReference type="ChEBI" id="CHEBI:46398"/>
        <dbReference type="ChEBI" id="CHEBI:58601"/>
        <dbReference type="ChEBI" id="CHEBI:58885"/>
        <dbReference type="EC" id="2.7.7.9"/>
    </reaction>
</comment>
<sequence length="638" mass="70954">MTLHSILIQKLLSTNAHAGRKVVTHHFKLYTYGIRNQLAVIDSDKTLICMRNALNFIGSLVRLKGRFMFVNTNWLFDEIIEEMTKKIGCYRPSDNALWKMSGILTNSGSPKKFRSRRKKLVFGPTQPPDCLVVIDTDRKSSVILEADRLQIPIVGLVNSNMPLEIYKKIAYPIPASESVQFIYLFCNLITKTFLYEQKRLSSAKAVAVEEELPKAQPREELNRKEEQMKIDDFLKKEVLLVPYESLAPLPDDIADTKNLLDKLVVLKFNGALGTAMGFNGSKSALKVCGDSTPLDLFVEQIELLNAKYGCKVPLILLNSVETHDETLKAVEQYKKSRVDVHSLIQEQTLQQDLSQKPQEHDDLYTSDHGPLLSLLTGGTLDVLLSKGKEFALVVGSDSVAAVIDPQILNYLIHNKIEFCMEVTPTAALESSSSSNSTPERCQLADIALDSSQPMDKYKFSDTRNLWLNLTAVKRLVDTNTLKIGNSFSEVGSSDQMLRQNTAVGSMIKVFDRAVGINVPHSRSLQLSSTSDLLLLQSDLYTSNKGLVVRNAARASPVNPSIDLGPEFEKINDFQNRFKSIPSIVELDSLTVRGDVWFGLGVTLKGKVSIVAKPGVKLEIPDGAVLENQEINDPADIKQ</sequence>